<dbReference type="GO" id="GO:0050660">
    <property type="term" value="F:flavin adenine dinucleotide binding"/>
    <property type="evidence" value="ECO:0007669"/>
    <property type="project" value="InterPro"/>
</dbReference>
<dbReference type="AlphaFoldDB" id="A0A9P6XPV4"/>
<dbReference type="EMBL" id="JAANIU010013813">
    <property type="protein sequence ID" value="KAG1529867.1"/>
    <property type="molecule type" value="Genomic_DNA"/>
</dbReference>
<dbReference type="InterPro" id="IPR009100">
    <property type="entry name" value="AcylCoA_DH/oxidase_NM_dom_sf"/>
</dbReference>
<proteinExistence type="predicted"/>
<name>A0A9P6XPV4_9FUNG</name>
<comment type="caution">
    <text evidence="2">The sequence shown here is derived from an EMBL/GenBank/DDBJ whole genome shotgun (WGS) entry which is preliminary data.</text>
</comment>
<keyword evidence="3" id="KW-1185">Reference proteome</keyword>
<evidence type="ECO:0000313" key="2">
    <source>
        <dbReference type="EMBL" id="KAG1529867.1"/>
    </source>
</evidence>
<accession>A0A9P6XPV4</accession>
<dbReference type="SUPFAM" id="SSF56645">
    <property type="entry name" value="Acyl-CoA dehydrogenase NM domain-like"/>
    <property type="match status" value="1"/>
</dbReference>
<dbReference type="GO" id="GO:0016627">
    <property type="term" value="F:oxidoreductase activity, acting on the CH-CH group of donors"/>
    <property type="evidence" value="ECO:0007669"/>
    <property type="project" value="InterPro"/>
</dbReference>
<dbReference type="Gene3D" id="1.10.540.10">
    <property type="entry name" value="Acyl-CoA dehydrogenase/oxidase, N-terminal domain"/>
    <property type="match status" value="1"/>
</dbReference>
<organism evidence="2 3">
    <name type="scientific">Rhizopus delemar</name>
    <dbReference type="NCBI Taxonomy" id="936053"/>
    <lineage>
        <taxon>Eukaryota</taxon>
        <taxon>Fungi</taxon>
        <taxon>Fungi incertae sedis</taxon>
        <taxon>Mucoromycota</taxon>
        <taxon>Mucoromycotina</taxon>
        <taxon>Mucoromycetes</taxon>
        <taxon>Mucorales</taxon>
        <taxon>Mucorineae</taxon>
        <taxon>Rhizopodaceae</taxon>
        <taxon>Rhizopus</taxon>
    </lineage>
</organism>
<dbReference type="Pfam" id="PF02771">
    <property type="entry name" value="Acyl-CoA_dh_N"/>
    <property type="match status" value="1"/>
</dbReference>
<dbReference type="Proteomes" id="UP000740926">
    <property type="component" value="Unassembled WGS sequence"/>
</dbReference>
<reference evidence="2 3" key="1">
    <citation type="journal article" date="2020" name="Microb. Genom.">
        <title>Genetic diversity of clinical and environmental Mucorales isolates obtained from an investigation of mucormycosis cases among solid organ transplant recipients.</title>
        <authorList>
            <person name="Nguyen M.H."/>
            <person name="Kaul D."/>
            <person name="Muto C."/>
            <person name="Cheng S.J."/>
            <person name="Richter R.A."/>
            <person name="Bruno V.M."/>
            <person name="Liu G."/>
            <person name="Beyhan S."/>
            <person name="Sundermann A.J."/>
            <person name="Mounaud S."/>
            <person name="Pasculle A.W."/>
            <person name="Nierman W.C."/>
            <person name="Driscoll E."/>
            <person name="Cumbie R."/>
            <person name="Clancy C.J."/>
            <person name="Dupont C.L."/>
        </authorList>
    </citation>
    <scope>NUCLEOTIDE SEQUENCE [LARGE SCALE GENOMIC DNA]</scope>
    <source>
        <strain evidence="2 3">GL24</strain>
    </source>
</reference>
<gene>
    <name evidence="2" type="ORF">G6F50_017705</name>
</gene>
<dbReference type="InterPro" id="IPR037069">
    <property type="entry name" value="AcylCoA_DH/ox_N_sf"/>
</dbReference>
<dbReference type="InterPro" id="IPR013786">
    <property type="entry name" value="AcylCoA_DH/ox_N"/>
</dbReference>
<sequence length="73" mass="8582">MDFNQTEEQIMLRSAIERLVHSMCTPEKVRQWDRDGSYPEEVYAAMVDAGFVSMVVPAEPGAARFWRMWRQRS</sequence>
<feature type="domain" description="Acyl-CoA dehydrogenase/oxidase N-terminal" evidence="1">
    <location>
        <begin position="6"/>
        <end position="63"/>
    </location>
</feature>
<evidence type="ECO:0000259" key="1">
    <source>
        <dbReference type="Pfam" id="PF02771"/>
    </source>
</evidence>
<evidence type="ECO:0000313" key="3">
    <source>
        <dbReference type="Proteomes" id="UP000740926"/>
    </source>
</evidence>
<protein>
    <recommendedName>
        <fullName evidence="1">Acyl-CoA dehydrogenase/oxidase N-terminal domain-containing protein</fullName>
    </recommendedName>
</protein>